<evidence type="ECO:0000256" key="13">
    <source>
        <dbReference type="ARBA" id="ARBA00052205"/>
    </source>
</evidence>
<evidence type="ECO:0000256" key="3">
    <source>
        <dbReference type="ARBA" id="ARBA00022448"/>
    </source>
</evidence>
<evidence type="ECO:0000256" key="6">
    <source>
        <dbReference type="ARBA" id="ARBA00022840"/>
    </source>
</evidence>
<protein>
    <recommendedName>
        <fullName evidence="17">ABC-type oligopeptide transporter ABCB9</fullName>
        <ecNumber evidence="16">7.4.2.6</ecNumber>
    </recommendedName>
    <alternativeName>
        <fullName evidence="20">ATP-binding cassette sub-family B member 9</fullName>
    </alternativeName>
    <alternativeName>
        <fullName evidence="19">ATP-binding cassette transporter 9</fullName>
    </alternativeName>
    <alternativeName>
        <fullName evidence="18">TAP-like protein</fullName>
    </alternativeName>
</protein>
<evidence type="ECO:0000256" key="20">
    <source>
        <dbReference type="ARBA" id="ARBA00084061"/>
    </source>
</evidence>
<dbReference type="AlphaFoldDB" id="A0A851D1V8"/>
<keyword evidence="6" id="KW-0067">ATP-binding</keyword>
<feature type="region of interest" description="Disordered" evidence="21">
    <location>
        <begin position="753"/>
        <end position="797"/>
    </location>
</feature>
<evidence type="ECO:0000256" key="9">
    <source>
        <dbReference type="ARBA" id="ARBA00022967"/>
    </source>
</evidence>
<evidence type="ECO:0000256" key="16">
    <source>
        <dbReference type="ARBA" id="ARBA00066336"/>
    </source>
</evidence>
<dbReference type="FunFam" id="1.20.1560.10:FF:000031">
    <property type="entry name" value="ATP-binding cassette sub-family B member 9"/>
    <property type="match status" value="1"/>
</dbReference>
<feature type="transmembrane region" description="Helical" evidence="22">
    <location>
        <begin position="232"/>
        <end position="259"/>
    </location>
</feature>
<dbReference type="InterPro" id="IPR017871">
    <property type="entry name" value="ABC_transporter-like_CS"/>
</dbReference>
<dbReference type="Gene3D" id="1.20.1560.10">
    <property type="entry name" value="ABC transporter type 1, transmembrane domain"/>
    <property type="match status" value="1"/>
</dbReference>
<evidence type="ECO:0000313" key="26">
    <source>
        <dbReference type="Proteomes" id="UP000660247"/>
    </source>
</evidence>
<dbReference type="SUPFAM" id="SSF90123">
    <property type="entry name" value="ABC transporter transmembrane region"/>
    <property type="match status" value="1"/>
</dbReference>
<comment type="caution">
    <text evidence="25">The sequence shown here is derived from an EMBL/GenBank/DDBJ whole genome shotgun (WGS) entry which is preliminary data.</text>
</comment>
<dbReference type="PANTHER" id="PTHR43394">
    <property type="entry name" value="ATP-DEPENDENT PERMEASE MDL1, MITOCHONDRIAL"/>
    <property type="match status" value="1"/>
</dbReference>
<feature type="transmembrane region" description="Helical" evidence="22">
    <location>
        <begin position="115"/>
        <end position="137"/>
    </location>
</feature>
<dbReference type="Pfam" id="PF00005">
    <property type="entry name" value="ABC_tran"/>
    <property type="match status" value="1"/>
</dbReference>
<dbReference type="SMART" id="SM00382">
    <property type="entry name" value="AAA"/>
    <property type="match status" value="1"/>
</dbReference>
<gene>
    <name evidence="25" type="primary">Abcb9</name>
    <name evidence="25" type="ORF">TODMEX_R09238</name>
</gene>
<keyword evidence="9" id="KW-1278">Translocase</keyword>
<keyword evidence="10 22" id="KW-1133">Transmembrane helix</keyword>
<evidence type="ECO:0000313" key="25">
    <source>
        <dbReference type="EMBL" id="NWI61986.1"/>
    </source>
</evidence>
<evidence type="ECO:0000256" key="15">
    <source>
        <dbReference type="ARBA" id="ARBA00062472"/>
    </source>
</evidence>
<dbReference type="GO" id="GO:0016887">
    <property type="term" value="F:ATP hydrolysis activity"/>
    <property type="evidence" value="ECO:0007669"/>
    <property type="project" value="InterPro"/>
</dbReference>
<evidence type="ECO:0000256" key="7">
    <source>
        <dbReference type="ARBA" id="ARBA00022856"/>
    </source>
</evidence>
<evidence type="ECO:0000256" key="14">
    <source>
        <dbReference type="ARBA" id="ARBA00055204"/>
    </source>
</evidence>
<feature type="transmembrane region" description="Helical" evidence="22">
    <location>
        <begin position="50"/>
        <end position="73"/>
    </location>
</feature>
<dbReference type="InterPro" id="IPR027417">
    <property type="entry name" value="P-loop_NTPase"/>
</dbReference>
<dbReference type="SUPFAM" id="SSF52540">
    <property type="entry name" value="P-loop containing nucleoside triphosphate hydrolases"/>
    <property type="match status" value="1"/>
</dbReference>
<dbReference type="EC" id="7.4.2.6" evidence="16"/>
<comment type="catalytic activity">
    <reaction evidence="13">
        <text>a [oligopeptide](in) + ATP + H2O = a [oligopeptide](out) + ADP + phosphate + H(+)</text>
        <dbReference type="Rhea" id="RHEA:14429"/>
        <dbReference type="Rhea" id="RHEA-COMP:10531"/>
        <dbReference type="ChEBI" id="CHEBI:15377"/>
        <dbReference type="ChEBI" id="CHEBI:15378"/>
        <dbReference type="ChEBI" id="CHEBI:30616"/>
        <dbReference type="ChEBI" id="CHEBI:43474"/>
        <dbReference type="ChEBI" id="CHEBI:83228"/>
        <dbReference type="ChEBI" id="CHEBI:456216"/>
        <dbReference type="EC" id="7.4.2.6"/>
    </reaction>
    <physiologicalReaction direction="left-to-right" evidence="13">
        <dbReference type="Rhea" id="RHEA:14430"/>
    </physiologicalReaction>
</comment>
<feature type="domain" description="ABC transmembrane type-1" evidence="24">
    <location>
        <begin position="194"/>
        <end position="422"/>
    </location>
</feature>
<dbReference type="CDD" id="cd03248">
    <property type="entry name" value="ABCC_TAP"/>
    <property type="match status" value="1"/>
</dbReference>
<evidence type="ECO:0000256" key="12">
    <source>
        <dbReference type="ARBA" id="ARBA00023228"/>
    </source>
</evidence>
<evidence type="ECO:0000256" key="2">
    <source>
        <dbReference type="ARBA" id="ARBA00006493"/>
    </source>
</evidence>
<feature type="non-terminal residue" evidence="25">
    <location>
        <position position="1"/>
    </location>
</feature>
<feature type="transmembrane region" description="Helical" evidence="22">
    <location>
        <begin position="189"/>
        <end position="212"/>
    </location>
</feature>
<dbReference type="InterPro" id="IPR036640">
    <property type="entry name" value="ABC1_TM_sf"/>
</dbReference>
<dbReference type="GO" id="GO:0015421">
    <property type="term" value="F:ABC-type oligopeptide transporter activity"/>
    <property type="evidence" value="ECO:0007669"/>
    <property type="project" value="UniProtKB-EC"/>
</dbReference>
<evidence type="ECO:0000256" key="17">
    <source>
        <dbReference type="ARBA" id="ARBA00068474"/>
    </source>
</evidence>
<organism evidence="25 26">
    <name type="scientific">Todus mexicanus</name>
    <name type="common">Puerto Rican tody</name>
    <dbReference type="NCBI Taxonomy" id="135184"/>
    <lineage>
        <taxon>Eukaryota</taxon>
        <taxon>Metazoa</taxon>
        <taxon>Chordata</taxon>
        <taxon>Craniata</taxon>
        <taxon>Vertebrata</taxon>
        <taxon>Euteleostomi</taxon>
        <taxon>Archelosauria</taxon>
        <taxon>Archosauria</taxon>
        <taxon>Dinosauria</taxon>
        <taxon>Saurischia</taxon>
        <taxon>Theropoda</taxon>
        <taxon>Coelurosauria</taxon>
        <taxon>Aves</taxon>
        <taxon>Neognathae</taxon>
        <taxon>Neoaves</taxon>
        <taxon>Telluraves</taxon>
        <taxon>Coraciimorphae</taxon>
        <taxon>Coraciiformes</taxon>
        <taxon>Todidae</taxon>
        <taxon>Todus</taxon>
    </lineage>
</organism>
<feature type="transmembrane region" description="Helical" evidence="22">
    <location>
        <begin position="85"/>
        <end position="103"/>
    </location>
</feature>
<evidence type="ECO:0000256" key="5">
    <source>
        <dbReference type="ARBA" id="ARBA00022741"/>
    </source>
</evidence>
<evidence type="ECO:0000259" key="24">
    <source>
        <dbReference type="PROSITE" id="PS50929"/>
    </source>
</evidence>
<dbReference type="PANTHER" id="PTHR43394:SF21">
    <property type="entry name" value="ATP BINDING CASSETTE SUBFAMILY B MEMBER 9"/>
    <property type="match status" value="1"/>
</dbReference>
<dbReference type="PROSITE" id="PS50929">
    <property type="entry name" value="ABC_TM1F"/>
    <property type="match status" value="1"/>
</dbReference>
<evidence type="ECO:0000256" key="1">
    <source>
        <dbReference type="ARBA" id="ARBA00004155"/>
    </source>
</evidence>
<dbReference type="FunFam" id="1.20.1560.10:FF:000209">
    <property type="entry name" value="ATP-binding cassette sub-family B member 9 isoform X2"/>
    <property type="match status" value="1"/>
</dbReference>
<dbReference type="PIRSF" id="PIRSF002773">
    <property type="entry name" value="ABC_prm/ATPase_B"/>
    <property type="match status" value="1"/>
</dbReference>
<dbReference type="InterPro" id="IPR039421">
    <property type="entry name" value="Type_1_exporter"/>
</dbReference>
<sequence length="797" mass="87286">MRAWKAVASTLALSGTDVVVTTLLYTHGRGGHDVLQDLRHFNIFNSLLDIWGGCLYRSCVLLGAAIGVATNTAYGPRRLRASRTFIAVVCLLMGIYMMVKLLLYSEVRRTIRDPWFWGLFAWTYVALAATFGLWQLLACVTSSREALGTSSESRAEVEESCDGAAPRDKREEAAGPTIHKLLSYTKPDALFLGIASFFLIVAALGETFLPYYTGLAIDGIVVQKSMDRFSTAVLVMSLLAIGSSFAAGIRGGVFTLIFARLNIRLRNCLFRSLVSQEMSFFDENRTGDVISRLTSDTTIVSDLVSQNINIFLRNVVKATGVIFFMFSLSWKLSLVTFMGFPIIMLVSDVYGKYYKKLSKDVQNALAKANNTAEETISAMKTVRSFANEEAEANVYWQKLQQVYKLNKREAMAYTYYVWSSGVGAQRRGCPTWGWGRAGDVALAPKRHCLTVPSHGRISPLPLPSQSVGSVYSGLMQGVGAAEKVFEFIDRKPTMVHDGSLAPDHVDGKVEFRNVTFSYRTRSATQVLQNVSFTLNPGKVTALVGPSGSGKSSCVNILENFYPLQDGQVLLDGRPINMYDHKYLHSVISLVSQEPVLFARSIADNISYGLTSASFESVVQAAQKANAHAFITELQDGYHTEAGEKGAQLSGGQKQRVAIARALIRTPPILILDEATSALDAESEHAIQQAIYGDLQNHTVLVIAHRLSTVEKAHNIIVLDKGRVVQQGSHKELMEEGGLYSKLVQRQILGLEGSAADSHQPAARGESAKAPSGLEEEFRIDHSLPAAAQDDYNSAAHK</sequence>
<dbReference type="PROSITE" id="PS00211">
    <property type="entry name" value="ABC_TRANSPORTER_1"/>
    <property type="match status" value="1"/>
</dbReference>
<evidence type="ECO:0000256" key="19">
    <source>
        <dbReference type="ARBA" id="ARBA00083142"/>
    </source>
</evidence>
<dbReference type="OrthoDB" id="6500128at2759"/>
<evidence type="ECO:0000256" key="22">
    <source>
        <dbReference type="SAM" id="Phobius"/>
    </source>
</evidence>
<dbReference type="PROSITE" id="PS50893">
    <property type="entry name" value="ABC_TRANSPORTER_2"/>
    <property type="match status" value="1"/>
</dbReference>
<evidence type="ECO:0000256" key="11">
    <source>
        <dbReference type="ARBA" id="ARBA00023136"/>
    </source>
</evidence>
<evidence type="ECO:0000256" key="4">
    <source>
        <dbReference type="ARBA" id="ARBA00022692"/>
    </source>
</evidence>
<dbReference type="GO" id="GO:0015031">
    <property type="term" value="P:protein transport"/>
    <property type="evidence" value="ECO:0007669"/>
    <property type="project" value="UniProtKB-KW"/>
</dbReference>
<keyword evidence="12" id="KW-0458">Lysosome</keyword>
<dbReference type="InterPro" id="IPR003439">
    <property type="entry name" value="ABC_transporter-like_ATP-bd"/>
</dbReference>
<dbReference type="GO" id="GO:0005524">
    <property type="term" value="F:ATP binding"/>
    <property type="evidence" value="ECO:0007669"/>
    <property type="project" value="UniProtKB-KW"/>
</dbReference>
<dbReference type="InterPro" id="IPR003593">
    <property type="entry name" value="AAA+_ATPase"/>
</dbReference>
<keyword evidence="11 22" id="KW-0472">Membrane</keyword>
<comment type="subunit">
    <text evidence="15">Homodimer. Interacts (via TMD0 region) with LAMP1; this interaction strongly stabilizes ABCB9 and protects ABCB9 against lysosomal degradation. Interacts (via TMD0 region) with LAMP2 (isoform LAMP-2B). Interacts (via TMD0) with YIF1B; this interaction allows (but is not essential) the ER-to-Golgi trafficking and strongly depends on a salt bridge within TMD0.</text>
</comment>
<comment type="subcellular location">
    <subcellularLocation>
        <location evidence="1">Lysosome membrane</location>
        <topology evidence="1">Multi-pass membrane protein</topology>
    </subcellularLocation>
</comment>
<dbReference type="GO" id="GO:0005765">
    <property type="term" value="C:lysosomal membrane"/>
    <property type="evidence" value="ECO:0007669"/>
    <property type="project" value="UniProtKB-SubCell"/>
</dbReference>
<feature type="domain" description="ABC transporter" evidence="23">
    <location>
        <begin position="509"/>
        <end position="745"/>
    </location>
</feature>
<proteinExistence type="inferred from homology"/>
<evidence type="ECO:0000259" key="23">
    <source>
        <dbReference type="PROSITE" id="PS50893"/>
    </source>
</evidence>
<dbReference type="InterPro" id="IPR011527">
    <property type="entry name" value="ABC1_TM_dom"/>
</dbReference>
<keyword evidence="3" id="KW-0813">Transport</keyword>
<dbReference type="EMBL" id="WEIS01000189">
    <property type="protein sequence ID" value="NWI61986.1"/>
    <property type="molecule type" value="Genomic_DNA"/>
</dbReference>
<dbReference type="Proteomes" id="UP000660247">
    <property type="component" value="Unassembled WGS sequence"/>
</dbReference>
<accession>A0A851D1V8</accession>
<dbReference type="Pfam" id="PF00664">
    <property type="entry name" value="ABC_membrane"/>
    <property type="match status" value="1"/>
</dbReference>
<keyword evidence="8" id="KW-0653">Protein transport</keyword>
<comment type="similarity">
    <text evidence="2">Belongs to the ABC transporter superfamily. ABCB family. MHC peptide exporter (TC 3.A.1.209) subfamily.</text>
</comment>
<keyword evidence="4 22" id="KW-0812">Transmembrane</keyword>
<evidence type="ECO:0000256" key="8">
    <source>
        <dbReference type="ARBA" id="ARBA00022927"/>
    </source>
</evidence>
<name>A0A851D1V8_TODME</name>
<comment type="function">
    <text evidence="14">ATP-dependent low-affinity peptide transporter which translocates a broad spectrum of peptides from the cytosol to the lysosomal lumen for degradation. Displays a broad peptide length specificity from 6-mer up to at least 59-mer peptides with an optimum of 23-mers. Binds and transports smaller and larger peptides with the same affinity. Favors positively charged, aromatic or hydrophobic residues in the N- and C-terminal positions whereas negatively charged residues as well as asparagine and methionine are not favored.</text>
</comment>
<evidence type="ECO:0000256" key="18">
    <source>
        <dbReference type="ARBA" id="ARBA00079330"/>
    </source>
</evidence>
<dbReference type="Gene3D" id="3.40.50.300">
    <property type="entry name" value="P-loop containing nucleotide triphosphate hydrolases"/>
    <property type="match status" value="1"/>
</dbReference>
<dbReference type="FunFam" id="3.40.50.300:FF:000140">
    <property type="entry name" value="Lipid A export ATP-binding/permease protein MsbA"/>
    <property type="match status" value="1"/>
</dbReference>
<keyword evidence="7" id="KW-0571">Peptide transport</keyword>
<keyword evidence="26" id="KW-1185">Reference proteome</keyword>
<feature type="transmembrane region" description="Helical" evidence="22">
    <location>
        <begin position="321"/>
        <end position="346"/>
    </location>
</feature>
<evidence type="ECO:0000256" key="21">
    <source>
        <dbReference type="SAM" id="MobiDB-lite"/>
    </source>
</evidence>
<keyword evidence="5" id="KW-0547">Nucleotide-binding</keyword>
<evidence type="ECO:0000256" key="10">
    <source>
        <dbReference type="ARBA" id="ARBA00022989"/>
    </source>
</evidence>
<feature type="non-terminal residue" evidence="25">
    <location>
        <position position="797"/>
    </location>
</feature>
<reference evidence="25" key="1">
    <citation type="submission" date="2019-10" db="EMBL/GenBank/DDBJ databases">
        <title>Bird 10,000 Genomes (B10K) Project - Family phase.</title>
        <authorList>
            <person name="Zhang G."/>
        </authorList>
    </citation>
    <scope>NUCLEOTIDE SEQUENCE</scope>
    <source>
        <strain evidence="25">B10K-DU-002-69</strain>
        <tissue evidence="25">Muscle</tissue>
    </source>
</reference>